<evidence type="ECO:0000256" key="11">
    <source>
        <dbReference type="ARBA" id="ARBA00023136"/>
    </source>
</evidence>
<dbReference type="AlphaFoldDB" id="A0A1M5C728"/>
<dbReference type="RefSeq" id="WP_073052962.1">
    <property type="nucleotide sequence ID" value="NZ_FQUP01000002.1"/>
</dbReference>
<feature type="transmembrane region" description="Helical" evidence="12">
    <location>
        <begin position="481"/>
        <end position="504"/>
    </location>
</feature>
<dbReference type="InterPro" id="IPR023725">
    <property type="entry name" value="Glucans_biosynth_gluTrFase_H"/>
</dbReference>
<keyword evidence="10 12" id="KW-1133">Transmembrane helix</keyword>
<dbReference type="PANTHER" id="PTHR43867">
    <property type="entry name" value="CELLULOSE SYNTHASE CATALYTIC SUBUNIT A [UDP-FORMING]"/>
    <property type="match status" value="1"/>
</dbReference>
<comment type="function">
    <text evidence="12">Involved in the biosynthesis of osmoregulated periplasmic glucans (OPGs).</text>
</comment>
<evidence type="ECO:0000256" key="5">
    <source>
        <dbReference type="ARBA" id="ARBA00022475"/>
    </source>
</evidence>
<evidence type="ECO:0000313" key="14">
    <source>
        <dbReference type="EMBL" id="SHF50521.1"/>
    </source>
</evidence>
<dbReference type="NCBIfam" id="NF003956">
    <property type="entry name" value="PRK05454.1-3"/>
    <property type="match status" value="1"/>
</dbReference>
<dbReference type="NCBIfam" id="NF003958">
    <property type="entry name" value="PRK05454.2-1"/>
    <property type="match status" value="1"/>
</dbReference>
<dbReference type="InterPro" id="IPR050321">
    <property type="entry name" value="Glycosyltr_2/OpgH_subfam"/>
</dbReference>
<dbReference type="OrthoDB" id="9775281at2"/>
<dbReference type="PANTHER" id="PTHR43867:SF5">
    <property type="entry name" value="GLUCANS BIOSYNTHESIS GLUCOSYLTRANSFERASE H"/>
    <property type="match status" value="1"/>
</dbReference>
<gene>
    <name evidence="12" type="primary">opgH</name>
    <name evidence="14" type="ORF">SAMN02745157_2241</name>
</gene>
<evidence type="ECO:0000256" key="12">
    <source>
        <dbReference type="HAMAP-Rule" id="MF_01072"/>
    </source>
</evidence>
<evidence type="ECO:0000256" key="10">
    <source>
        <dbReference type="ARBA" id="ARBA00022989"/>
    </source>
</evidence>
<dbReference type="GO" id="GO:0005886">
    <property type="term" value="C:plasma membrane"/>
    <property type="evidence" value="ECO:0007669"/>
    <property type="project" value="UniProtKB-SubCell"/>
</dbReference>
<feature type="transmembrane region" description="Helical" evidence="12">
    <location>
        <begin position="578"/>
        <end position="610"/>
    </location>
</feature>
<dbReference type="InterPro" id="IPR029044">
    <property type="entry name" value="Nucleotide-diphossugar_trans"/>
</dbReference>
<dbReference type="Gene3D" id="3.90.550.10">
    <property type="entry name" value="Spore Coat Polysaccharide Biosynthesis Protein SpsA, Chain A"/>
    <property type="match status" value="1"/>
</dbReference>
<feature type="domain" description="Glycosyltransferase 2-like" evidence="13">
    <location>
        <begin position="257"/>
        <end position="451"/>
    </location>
</feature>
<feature type="transmembrane region" description="Helical" evidence="12">
    <location>
        <begin position="428"/>
        <end position="453"/>
    </location>
</feature>
<dbReference type="Proteomes" id="UP000184485">
    <property type="component" value="Unassembled WGS sequence"/>
</dbReference>
<evidence type="ECO:0000256" key="2">
    <source>
        <dbReference type="ARBA" id="ARBA00005001"/>
    </source>
</evidence>
<keyword evidence="9 12" id="KW-0812">Transmembrane</keyword>
<name>A0A1M5C728_9HYPH</name>
<accession>A0A1M5C728</accession>
<dbReference type="HAMAP" id="MF_01072">
    <property type="entry name" value="MdoH_OpgH"/>
    <property type="match status" value="1"/>
</dbReference>
<dbReference type="SUPFAM" id="SSF53448">
    <property type="entry name" value="Nucleotide-diphospho-sugar transferases"/>
    <property type="match status" value="1"/>
</dbReference>
<dbReference type="EC" id="2.4.1.-" evidence="12"/>
<feature type="transmembrane region" description="Helical" evidence="12">
    <location>
        <begin position="77"/>
        <end position="96"/>
    </location>
</feature>
<keyword evidence="11 12" id="KW-0472">Membrane</keyword>
<dbReference type="InterPro" id="IPR001173">
    <property type="entry name" value="Glyco_trans_2-like"/>
</dbReference>
<protein>
    <recommendedName>
        <fullName evidence="4 12">Glucans biosynthesis glucosyltransferase H</fullName>
        <ecNumber evidence="12">2.4.1.-</ecNumber>
    </recommendedName>
</protein>
<evidence type="ECO:0000256" key="3">
    <source>
        <dbReference type="ARBA" id="ARBA00009337"/>
    </source>
</evidence>
<keyword evidence="5 12" id="KW-1003">Cell membrane</keyword>
<organism evidence="14 15">
    <name type="scientific">Kaistia soli DSM 19436</name>
    <dbReference type="NCBI Taxonomy" id="1122133"/>
    <lineage>
        <taxon>Bacteria</taxon>
        <taxon>Pseudomonadati</taxon>
        <taxon>Pseudomonadota</taxon>
        <taxon>Alphaproteobacteria</taxon>
        <taxon>Hyphomicrobiales</taxon>
        <taxon>Kaistiaceae</taxon>
        <taxon>Kaistia</taxon>
    </lineage>
</organism>
<dbReference type="STRING" id="1122133.SAMN02745157_2241"/>
<evidence type="ECO:0000313" key="15">
    <source>
        <dbReference type="Proteomes" id="UP000184485"/>
    </source>
</evidence>
<evidence type="ECO:0000259" key="13">
    <source>
        <dbReference type="Pfam" id="PF13632"/>
    </source>
</evidence>
<dbReference type="UniPathway" id="UPA00637"/>
<dbReference type="NCBIfam" id="NF003962">
    <property type="entry name" value="PRK05454.2-5"/>
    <property type="match status" value="1"/>
</dbReference>
<keyword evidence="15" id="KW-1185">Reference proteome</keyword>
<evidence type="ECO:0000256" key="6">
    <source>
        <dbReference type="ARBA" id="ARBA00022519"/>
    </source>
</evidence>
<evidence type="ECO:0000256" key="4">
    <source>
        <dbReference type="ARBA" id="ARBA00020585"/>
    </source>
</evidence>
<sequence>MDGDGVTAVLAERGADADAASPPLPDADETALHAEPVVPVRGMPPEVPSDMPIQSLWRFRRRNRRRFIDPRHSRSSFFRRISVLGGAFILAAIAVYEMEQVLEVGGLTPIEIAVLILFALNFGWIAMAFMSAIAGYGLVIGRIGRERRTPSGPLGARTAVLMPTYNEDPSRVFAGIEAMAEGLHALGQGPAFDWFVLADTTDPDVALAEEAAVVAIRARLAGKANVYYRRRRRNVSRKAGNVADFCMRWAGAYEHMLVLDADSLMAPETIVELARRMEEDPDAGLIQTIPALVNGTTILARLQQFAGRVYGPIVGAGLSFWTGSEGNYWGHNAIIRTRAFLEAAGLPDLPGRPPFGGHILSHDFVEAALLRRAGWTVRIADDLAGSYEESPPSIVDLAVRDRRWCQGNLQHLFVLPARGLHWVSRIHLLTGIGSYVASPLWLLLILAGLALSLQAHFIRPEYFTEDFQLFPTWPVIDAERALRLFALTLAILFAPKVMGLVAFLRDRDSRRSVGGFRTILSFLFEILVSALIAPIMMLVHTGAIVSILVGRDSGWKPQRRDDGGVPLRSLIIRHRWHVLMGLALLAASWLDSLVLVAWMSPAIIGLILAVPLSRITGSNRVGRAIKRIGLLRTPEEAAPPPIVEAAATLRPVYEAAVAERPSMADLVADPRWRALHLALVDRVPERPRGVVDSIEALAAAKISEADTATEAVAFMTEKERAMVLATPFLLVRLAELPAV</sequence>
<evidence type="ECO:0000256" key="8">
    <source>
        <dbReference type="ARBA" id="ARBA00022679"/>
    </source>
</evidence>
<evidence type="ECO:0000256" key="7">
    <source>
        <dbReference type="ARBA" id="ARBA00022676"/>
    </source>
</evidence>
<dbReference type="EMBL" id="FQUP01000002">
    <property type="protein sequence ID" value="SHF50521.1"/>
    <property type="molecule type" value="Genomic_DNA"/>
</dbReference>
<evidence type="ECO:0000256" key="9">
    <source>
        <dbReference type="ARBA" id="ARBA00022692"/>
    </source>
</evidence>
<feature type="transmembrane region" description="Helical" evidence="12">
    <location>
        <begin position="516"/>
        <end position="549"/>
    </location>
</feature>
<comment type="subcellular location">
    <subcellularLocation>
        <location evidence="1">Cell inner membrane</location>
        <topology evidence="1">Multi-pass membrane protein</topology>
    </subcellularLocation>
    <subcellularLocation>
        <location evidence="12">Cell membrane</location>
        <topology evidence="12">Multi-pass membrane protein</topology>
    </subcellularLocation>
</comment>
<evidence type="ECO:0000256" key="1">
    <source>
        <dbReference type="ARBA" id="ARBA00004429"/>
    </source>
</evidence>
<feature type="transmembrane region" description="Helical" evidence="12">
    <location>
        <begin position="116"/>
        <end position="139"/>
    </location>
</feature>
<keyword evidence="6" id="KW-0997">Cell inner membrane</keyword>
<proteinExistence type="inferred from homology"/>
<dbReference type="Pfam" id="PF13632">
    <property type="entry name" value="Glyco_trans_2_3"/>
    <property type="match status" value="1"/>
</dbReference>
<dbReference type="GO" id="GO:0016758">
    <property type="term" value="F:hexosyltransferase activity"/>
    <property type="evidence" value="ECO:0007669"/>
    <property type="project" value="UniProtKB-UniRule"/>
</dbReference>
<keyword evidence="7 12" id="KW-0328">Glycosyltransferase</keyword>
<dbReference type="GO" id="GO:0009250">
    <property type="term" value="P:glucan biosynthetic process"/>
    <property type="evidence" value="ECO:0007669"/>
    <property type="project" value="UniProtKB-UniRule"/>
</dbReference>
<comment type="pathway">
    <text evidence="2 12">Glycan metabolism; osmoregulated periplasmic glucan (OPG) biosynthesis.</text>
</comment>
<keyword evidence="8 12" id="KW-0808">Transferase</keyword>
<reference evidence="14 15" key="1">
    <citation type="submission" date="2016-11" db="EMBL/GenBank/DDBJ databases">
        <authorList>
            <person name="Jaros S."/>
            <person name="Januszkiewicz K."/>
            <person name="Wedrychowicz H."/>
        </authorList>
    </citation>
    <scope>NUCLEOTIDE SEQUENCE [LARGE SCALE GENOMIC DNA]</scope>
    <source>
        <strain evidence="14 15">DSM 19436</strain>
    </source>
</reference>
<dbReference type="CDD" id="cd04191">
    <property type="entry name" value="Glucan_BSP_MdoH"/>
    <property type="match status" value="1"/>
</dbReference>
<comment type="similarity">
    <text evidence="3 12">Belongs to the glycosyltransferase 2 family. OpgH subfamily.</text>
</comment>